<dbReference type="Gene3D" id="1.10.510.10">
    <property type="entry name" value="Transferase(Phosphotransferase) domain 1"/>
    <property type="match status" value="1"/>
</dbReference>
<dbReference type="PANTHER" id="PTHR46562">
    <property type="entry name" value="SERINE/THREONINE-KINASE ULK4-LIKE PROTEIN-RELATED"/>
    <property type="match status" value="1"/>
</dbReference>
<dbReference type="PROSITE" id="PS50011">
    <property type="entry name" value="PROTEIN_KINASE_DOM"/>
    <property type="match status" value="1"/>
</dbReference>
<evidence type="ECO:0000313" key="14">
    <source>
        <dbReference type="Proteomes" id="UP000264353"/>
    </source>
</evidence>
<dbReference type="PROSITE" id="PS00107">
    <property type="entry name" value="PROTEIN_KINASE_ATP"/>
    <property type="match status" value="1"/>
</dbReference>
<keyword evidence="7 10" id="KW-0067">ATP-binding</keyword>
<keyword evidence="2" id="KW-0723">Serine/threonine-protein kinase</keyword>
<dbReference type="SUPFAM" id="SSF48371">
    <property type="entry name" value="ARM repeat"/>
    <property type="match status" value="1"/>
</dbReference>
<feature type="compositionally biased region" description="Basic and acidic residues" evidence="11">
    <location>
        <begin position="283"/>
        <end position="320"/>
    </location>
</feature>
<dbReference type="FunFam" id="1.10.510.10:FF:000686">
    <property type="entry name" value="Serine/threonine-protein kinase ULK4"/>
    <property type="match status" value="1"/>
</dbReference>
<dbReference type="Pfam" id="PF00069">
    <property type="entry name" value="Pkinase"/>
    <property type="match status" value="1"/>
</dbReference>
<gene>
    <name evidence="13" type="ORF">BRARA_C00843</name>
</gene>
<dbReference type="Pfam" id="PF23606">
    <property type="entry name" value="HEAT_ULK4"/>
    <property type="match status" value="1"/>
</dbReference>
<keyword evidence="6" id="KW-0418">Kinase</keyword>
<evidence type="ECO:0000313" key="13">
    <source>
        <dbReference type="EMBL" id="RID68700.1"/>
    </source>
</evidence>
<dbReference type="Pfam" id="PF24970">
    <property type="entry name" value="ARM_RUK"/>
    <property type="match status" value="1"/>
</dbReference>
<dbReference type="GO" id="GO:0004674">
    <property type="term" value="F:protein serine/threonine kinase activity"/>
    <property type="evidence" value="ECO:0007669"/>
    <property type="project" value="UniProtKB-KW"/>
</dbReference>
<dbReference type="InterPro" id="IPR016024">
    <property type="entry name" value="ARM-type_fold"/>
</dbReference>
<dbReference type="InterPro" id="IPR044591">
    <property type="entry name" value="RUK"/>
</dbReference>
<feature type="binding site" evidence="10">
    <location>
        <position position="33"/>
    </location>
    <ligand>
        <name>ATP</name>
        <dbReference type="ChEBI" id="CHEBI:30616"/>
    </ligand>
</feature>
<dbReference type="AlphaFoldDB" id="A0A397ZZ95"/>
<evidence type="ECO:0000256" key="10">
    <source>
        <dbReference type="PROSITE-ProRule" id="PRU10141"/>
    </source>
</evidence>
<keyword evidence="3" id="KW-0808">Transferase</keyword>
<evidence type="ECO:0000256" key="7">
    <source>
        <dbReference type="ARBA" id="ARBA00022840"/>
    </source>
</evidence>
<dbReference type="InterPro" id="IPR011009">
    <property type="entry name" value="Kinase-like_dom_sf"/>
</dbReference>
<dbReference type="GO" id="GO:0000914">
    <property type="term" value="P:phragmoplast assembly"/>
    <property type="evidence" value="ECO:0007669"/>
    <property type="project" value="InterPro"/>
</dbReference>
<dbReference type="InterPro" id="IPR056981">
    <property type="entry name" value="HEAT_ULK4_RUNKEL"/>
</dbReference>
<dbReference type="EC" id="2.7.11.1" evidence="1"/>
<feature type="compositionally biased region" description="Acidic residues" evidence="11">
    <location>
        <begin position="394"/>
        <end position="414"/>
    </location>
</feature>
<dbReference type="GO" id="GO:0000226">
    <property type="term" value="P:microtubule cytoskeleton organization"/>
    <property type="evidence" value="ECO:0007669"/>
    <property type="project" value="UniProtKB-ARBA"/>
</dbReference>
<dbReference type="SUPFAM" id="SSF56112">
    <property type="entry name" value="Protein kinase-like (PK-like)"/>
    <property type="match status" value="1"/>
</dbReference>
<feature type="compositionally biased region" description="Basic and acidic residues" evidence="11">
    <location>
        <begin position="422"/>
        <end position="434"/>
    </location>
</feature>
<evidence type="ECO:0000256" key="6">
    <source>
        <dbReference type="ARBA" id="ARBA00022777"/>
    </source>
</evidence>
<feature type="domain" description="Protein kinase" evidence="12">
    <location>
        <begin position="4"/>
        <end position="253"/>
    </location>
</feature>
<dbReference type="SMART" id="SM00220">
    <property type="entry name" value="S_TKc"/>
    <property type="match status" value="1"/>
</dbReference>
<dbReference type="GO" id="GO:0008017">
    <property type="term" value="F:microtubule binding"/>
    <property type="evidence" value="ECO:0007669"/>
    <property type="project" value="InterPro"/>
</dbReference>
<comment type="catalytic activity">
    <reaction evidence="8">
        <text>L-threonyl-[protein] + ATP = O-phospho-L-threonyl-[protein] + ADP + H(+)</text>
        <dbReference type="Rhea" id="RHEA:46608"/>
        <dbReference type="Rhea" id="RHEA-COMP:11060"/>
        <dbReference type="Rhea" id="RHEA-COMP:11605"/>
        <dbReference type="ChEBI" id="CHEBI:15378"/>
        <dbReference type="ChEBI" id="CHEBI:30013"/>
        <dbReference type="ChEBI" id="CHEBI:30616"/>
        <dbReference type="ChEBI" id="CHEBI:61977"/>
        <dbReference type="ChEBI" id="CHEBI:456216"/>
        <dbReference type="EC" id="2.7.11.1"/>
    </reaction>
</comment>
<feature type="region of interest" description="Disordered" evidence="11">
    <location>
        <begin position="283"/>
        <end position="333"/>
    </location>
</feature>
<dbReference type="InterPro" id="IPR017441">
    <property type="entry name" value="Protein_kinase_ATP_BS"/>
</dbReference>
<evidence type="ECO:0000256" key="9">
    <source>
        <dbReference type="ARBA" id="ARBA00048679"/>
    </source>
</evidence>
<dbReference type="PANTHER" id="PTHR46562:SF1">
    <property type="entry name" value="SERINE_THREONINE-PROTEIN KINASE ULK4"/>
    <property type="match status" value="1"/>
</dbReference>
<name>A0A397ZZ95_BRACM</name>
<organism evidence="13 14">
    <name type="scientific">Brassica campestris</name>
    <name type="common">Field mustard</name>
    <dbReference type="NCBI Taxonomy" id="3711"/>
    <lineage>
        <taxon>Eukaryota</taxon>
        <taxon>Viridiplantae</taxon>
        <taxon>Streptophyta</taxon>
        <taxon>Embryophyta</taxon>
        <taxon>Tracheophyta</taxon>
        <taxon>Spermatophyta</taxon>
        <taxon>Magnoliopsida</taxon>
        <taxon>eudicotyledons</taxon>
        <taxon>Gunneridae</taxon>
        <taxon>Pentapetalae</taxon>
        <taxon>rosids</taxon>
        <taxon>malvids</taxon>
        <taxon>Brassicales</taxon>
        <taxon>Brassicaceae</taxon>
        <taxon>Brassiceae</taxon>
        <taxon>Brassica</taxon>
    </lineage>
</organism>
<evidence type="ECO:0000256" key="8">
    <source>
        <dbReference type="ARBA" id="ARBA00047899"/>
    </source>
</evidence>
<evidence type="ECO:0000256" key="11">
    <source>
        <dbReference type="SAM" id="MobiDB-lite"/>
    </source>
</evidence>
<dbReference type="GO" id="GO:0005524">
    <property type="term" value="F:ATP binding"/>
    <property type="evidence" value="ECO:0007669"/>
    <property type="project" value="UniProtKB-UniRule"/>
</dbReference>
<evidence type="ECO:0000256" key="2">
    <source>
        <dbReference type="ARBA" id="ARBA00022527"/>
    </source>
</evidence>
<proteinExistence type="predicted"/>
<feature type="compositionally biased region" description="Polar residues" evidence="11">
    <location>
        <begin position="445"/>
        <end position="456"/>
    </location>
</feature>
<evidence type="ECO:0000256" key="5">
    <source>
        <dbReference type="ARBA" id="ARBA00022741"/>
    </source>
</evidence>
<keyword evidence="5 10" id="KW-0547">Nucleotide-binding</keyword>
<feature type="region of interest" description="Disordered" evidence="11">
    <location>
        <begin position="391"/>
        <end position="503"/>
    </location>
</feature>
<comment type="catalytic activity">
    <reaction evidence="9">
        <text>L-seryl-[protein] + ATP = O-phospho-L-seryl-[protein] + ADP + H(+)</text>
        <dbReference type="Rhea" id="RHEA:17989"/>
        <dbReference type="Rhea" id="RHEA-COMP:9863"/>
        <dbReference type="Rhea" id="RHEA-COMP:11604"/>
        <dbReference type="ChEBI" id="CHEBI:15378"/>
        <dbReference type="ChEBI" id="CHEBI:29999"/>
        <dbReference type="ChEBI" id="CHEBI:30616"/>
        <dbReference type="ChEBI" id="CHEBI:83421"/>
        <dbReference type="ChEBI" id="CHEBI:456216"/>
        <dbReference type="EC" id="2.7.11.1"/>
    </reaction>
</comment>
<dbReference type="PROSITE" id="PS00108">
    <property type="entry name" value="PROTEIN_KINASE_ST"/>
    <property type="match status" value="1"/>
</dbReference>
<keyword evidence="4" id="KW-0677">Repeat</keyword>
<evidence type="ECO:0000259" key="12">
    <source>
        <dbReference type="PROSITE" id="PS50011"/>
    </source>
</evidence>
<dbReference type="FunFam" id="3.30.200.20:FF:000042">
    <property type="entry name" value="Aurora kinase A"/>
    <property type="match status" value="1"/>
</dbReference>
<evidence type="ECO:0000256" key="1">
    <source>
        <dbReference type="ARBA" id="ARBA00012513"/>
    </source>
</evidence>
<evidence type="ECO:0000256" key="3">
    <source>
        <dbReference type="ARBA" id="ARBA00022679"/>
    </source>
</evidence>
<dbReference type="InterPro" id="IPR056980">
    <property type="entry name" value="ARM_RUK"/>
</dbReference>
<feature type="compositionally biased region" description="Basic and acidic residues" evidence="11">
    <location>
        <begin position="367"/>
        <end position="376"/>
    </location>
</feature>
<reference evidence="13 14" key="1">
    <citation type="submission" date="2018-06" db="EMBL/GenBank/DDBJ databases">
        <title>WGS assembly of Brassica rapa FPsc.</title>
        <authorList>
            <person name="Bowman J."/>
            <person name="Kohchi T."/>
            <person name="Yamato K."/>
            <person name="Jenkins J."/>
            <person name="Shu S."/>
            <person name="Ishizaki K."/>
            <person name="Yamaoka S."/>
            <person name="Nishihama R."/>
            <person name="Nakamura Y."/>
            <person name="Berger F."/>
            <person name="Adam C."/>
            <person name="Aki S."/>
            <person name="Althoff F."/>
            <person name="Araki T."/>
            <person name="Arteaga-Vazquez M."/>
            <person name="Balasubrmanian S."/>
            <person name="Bauer D."/>
            <person name="Boehm C."/>
            <person name="Briginshaw L."/>
            <person name="Caballero-Perez J."/>
            <person name="Catarino B."/>
            <person name="Chen F."/>
            <person name="Chiyoda S."/>
            <person name="Chovatia M."/>
            <person name="Davies K."/>
            <person name="Delmans M."/>
            <person name="Demura T."/>
            <person name="Dierschke T."/>
            <person name="Dolan L."/>
            <person name="Dorantes-Acosta A."/>
            <person name="Eklund D."/>
            <person name="Florent S."/>
            <person name="Flores-Sandoval E."/>
            <person name="Fujiyama A."/>
            <person name="Fukuzawa H."/>
            <person name="Galik B."/>
            <person name="Grimanelli D."/>
            <person name="Grimwood J."/>
            <person name="Grossniklaus U."/>
            <person name="Hamada T."/>
            <person name="Haseloff J."/>
            <person name="Hetherington A."/>
            <person name="Higo A."/>
            <person name="Hirakawa Y."/>
            <person name="Hundley H."/>
            <person name="Ikeda Y."/>
            <person name="Inoue K."/>
            <person name="Inoue S."/>
            <person name="Ishida S."/>
            <person name="Jia Q."/>
            <person name="Kakita M."/>
            <person name="Kanazawa T."/>
            <person name="Kawai Y."/>
            <person name="Kawashima T."/>
            <person name="Kennedy M."/>
            <person name="Kinose K."/>
            <person name="Kinoshita T."/>
            <person name="Kohara Y."/>
            <person name="Koide E."/>
            <person name="Komatsu K."/>
            <person name="Kopischke S."/>
            <person name="Kubo M."/>
            <person name="Kyozuka J."/>
            <person name="Lagercrantz U."/>
            <person name="Lin S."/>
            <person name="Lindquist E."/>
            <person name="Lipzen A."/>
            <person name="Lu C."/>
            <person name="Luna E."/>
            <person name="Martienssen R."/>
            <person name="Minamino N."/>
            <person name="Mizutani M."/>
            <person name="Mizutani M."/>
            <person name="Mochizuki N."/>
            <person name="Monte I."/>
            <person name="Mosher R."/>
            <person name="Nagasaki H."/>
            <person name="Nakagami H."/>
            <person name="Naramoto S."/>
            <person name="Nishitani K."/>
            <person name="Ohtani M."/>
            <person name="Okamoto T."/>
            <person name="Okumura M."/>
            <person name="Phillips J."/>
            <person name="Pollak B."/>
            <person name="Reinders A."/>
            <person name="Roevekamp M."/>
            <person name="Sano R."/>
            <person name="Sawa S."/>
            <person name="Schmid M."/>
            <person name="Shirakawa M."/>
            <person name="Solano R."/>
            <person name="Spunde A."/>
            <person name="Suetsugu N."/>
            <person name="Sugano S."/>
            <person name="Sugiyama A."/>
            <person name="Sun R."/>
            <person name="Suzuki Y."/>
            <person name="Takenaka M."/>
            <person name="Takezawa D."/>
            <person name="Tomogane H."/>
            <person name="Tsuzuki M."/>
            <person name="Ueda T."/>
            <person name="Umeda M."/>
            <person name="Ward J."/>
            <person name="Watanabe Y."/>
            <person name="Yazaki K."/>
            <person name="Yokoyama R."/>
            <person name="Yoshitake Y."/>
            <person name="Yotsui I."/>
            <person name="Zachgo S."/>
            <person name="Schmutz J."/>
        </authorList>
    </citation>
    <scope>NUCLEOTIDE SEQUENCE [LARGE SCALE GENOMIC DNA]</scope>
    <source>
        <strain evidence="14">cv. B-3</strain>
    </source>
</reference>
<dbReference type="EMBL" id="CM010630">
    <property type="protein sequence ID" value="RID68700.1"/>
    <property type="molecule type" value="Genomic_DNA"/>
</dbReference>
<dbReference type="InterPro" id="IPR000719">
    <property type="entry name" value="Prot_kinase_dom"/>
</dbReference>
<evidence type="ECO:0000256" key="4">
    <source>
        <dbReference type="ARBA" id="ARBA00022737"/>
    </source>
</evidence>
<protein>
    <recommendedName>
        <fullName evidence="1">non-specific serine/threonine protein kinase</fullName>
        <ecNumber evidence="1">2.7.11.1</ecNumber>
    </recommendedName>
</protein>
<dbReference type="Proteomes" id="UP000264353">
    <property type="component" value="Chromosome A3"/>
</dbReference>
<feature type="region of interest" description="Disordered" evidence="11">
    <location>
        <begin position="367"/>
        <end position="386"/>
    </location>
</feature>
<accession>A0A397ZZ95</accession>
<sequence>MNQYHIYEAIGHGKFSTVYKGRKKKTIEYFACKSVDKSRKSKVLQEVRILHSLNHPNVLKFYAWYETSAHMWLVLEYCVGGDLRTLLQQDCKLPEDSVYGLAYDLVIALLFLHSKGITYCDLKPSNILLDENGHIKLCDFGLARKLDDITKSPSTGKRGTPYYMAPELYEDGGVHSFASDLWALGCVLYECYTGRPPFVAREFTQLVKSIHSDPTPPLPGNASRSFVNLIESLLIKDPAQRIQWVDLCGHAFWKSKINLVPLPPQPAFDNMIGIYTKPCLSEHNGDRPCKTPQKSREKDPKGSSKHKENSTQSSRGHETPQKGTPGGSKTQTKLPIKATEEKHGSRPGAKRQVNILRLSRIAKANLQKENEKENYRRPLPNSNENCAEVKIDNTDMELDFDEDNDEDGPDESEGNENTSCAQDERVLSQNESHRRQGVKSKNVPDENSSANGTPTSGEARGCHEEQSEPIEVSAALPSASPQVKTHRGRDVSGINVHHDSSKSPYSLSDVLWHLSDLSVRPVMPSRKSDKEAVPSLSFEAPHLLSILEQGTEVLRGKAVLFVALLCKNSRRWLTNFFCNTRFLPVVDRLAKEKDSYVQQCLEAFVNVIASIIPGLLDTITSDIQQLMTGRRHAPVSPLNSRAALKTSVHLFPVVRHLLGSSSFKNKMVTQQILRQLANLTKLVEASFQGRDDFRITLLQVLECIAEEAPLVTQNAEIIIREILPSLAAIYNGNKDGDARFLCLKIWFDSMTILLTECTQLEQQTSEDLKSVSNSHFLPLYPALIQDEDPIPAYAQKLLLMLVEFDYIKISSILQQNTVSQCFEFLLGDLSNANVNNVKLCLALASAPEMETKLLSQLKVVRRIGNLLEFVNAKDMEDFLEPTLSLCRAFLLRSLGNKKGLSSNNTKEPTLLSEAPFMFEIDPQECIRDIVDFCSNIGLFLDLAALDDTSITVADIASECVVLLLKAASREAATGFLTNLPKITPILDSWRRRKSMETQVLVLTRILHCLGYACKQYLSHAMILSISGYDIYKINAIVSEIKNSDVAGLNSVASLVAVELQRLPR</sequence>
<dbReference type="InterPro" id="IPR008271">
    <property type="entry name" value="Ser/Thr_kinase_AS"/>
</dbReference>
<dbReference type="CDD" id="cd14010">
    <property type="entry name" value="STKc_ULK4"/>
    <property type="match status" value="1"/>
</dbReference>